<reference evidence="1" key="1">
    <citation type="submission" date="2020-05" db="EMBL/GenBank/DDBJ databases">
        <authorList>
            <person name="Chiriac C."/>
            <person name="Salcher M."/>
            <person name="Ghai R."/>
            <person name="Kavagutti S V."/>
        </authorList>
    </citation>
    <scope>NUCLEOTIDE SEQUENCE</scope>
</reference>
<accession>A0A6J6KMR8</accession>
<name>A0A6J6KMR8_9ZZZZ</name>
<evidence type="ECO:0000313" key="1">
    <source>
        <dbReference type="EMBL" id="CAB4649415.1"/>
    </source>
</evidence>
<dbReference type="EMBL" id="CAEZWF010000007">
    <property type="protein sequence ID" value="CAB4649415.1"/>
    <property type="molecule type" value="Genomic_DNA"/>
</dbReference>
<gene>
    <name evidence="1" type="ORF">UFOPK2228_00474</name>
</gene>
<proteinExistence type="predicted"/>
<organism evidence="1">
    <name type="scientific">freshwater metagenome</name>
    <dbReference type="NCBI Taxonomy" id="449393"/>
    <lineage>
        <taxon>unclassified sequences</taxon>
        <taxon>metagenomes</taxon>
        <taxon>ecological metagenomes</taxon>
    </lineage>
</organism>
<dbReference type="AlphaFoldDB" id="A0A6J6KMR8"/>
<sequence length="72" mass="7492">MIVNTLTRISSFPGVGRLVKPTSFESTFGAGQKIDLETVPTLLTSAHHAAFTLGIPYSLPPGFAASRSATSA</sequence>
<protein>
    <submittedName>
        <fullName evidence="1">Unannotated protein</fullName>
    </submittedName>
</protein>